<evidence type="ECO:0000256" key="1">
    <source>
        <dbReference type="ARBA" id="ARBA00022649"/>
    </source>
</evidence>
<dbReference type="Proteomes" id="UP000527860">
    <property type="component" value="Unassembled WGS sequence"/>
</dbReference>
<reference evidence="8" key="2">
    <citation type="submission" date="2020-04" db="EMBL/GenBank/DDBJ databases">
        <title>Genome analysis and biological profiling of marine Cellulosimicrobium funkei MOSEL-ME6.</title>
        <authorList>
            <person name="Tanveer F."/>
            <person name="Xie Y."/>
            <person name="Shinwari Z.K."/>
        </authorList>
    </citation>
    <scope>NUCLEOTIDE SEQUENCE [LARGE SCALE GENOMIC DNA]</scope>
    <source>
        <strain evidence="8">MOSEL-ME25</strain>
    </source>
</reference>
<dbReference type="InterPro" id="IPR037038">
    <property type="entry name" value="HepT-like_sf"/>
</dbReference>
<comment type="similarity">
    <text evidence="4">Belongs to the HepT RNase toxin family.</text>
</comment>
<gene>
    <name evidence="6" type="ORF">F7P68_0003910</name>
    <name evidence="5" type="ORF">SN16_02595</name>
</gene>
<keyword evidence="1" id="KW-1277">Toxin-antitoxin system</keyword>
<dbReference type="GO" id="GO:0004540">
    <property type="term" value="F:RNA nuclease activity"/>
    <property type="evidence" value="ECO:0007669"/>
    <property type="project" value="InterPro"/>
</dbReference>
<evidence type="ECO:0000256" key="3">
    <source>
        <dbReference type="ARBA" id="ARBA00022801"/>
    </source>
</evidence>
<comment type="caution">
    <text evidence="5">The sequence shown here is derived from an EMBL/GenBank/DDBJ whole genome shotgun (WGS) entry which is preliminary data.</text>
</comment>
<dbReference type="OrthoDB" id="2375467at2"/>
<dbReference type="GO" id="GO:0016787">
    <property type="term" value="F:hydrolase activity"/>
    <property type="evidence" value="ECO:0007669"/>
    <property type="project" value="UniProtKB-KW"/>
</dbReference>
<dbReference type="PANTHER" id="PTHR33397">
    <property type="entry name" value="UPF0331 PROTEIN YUTE"/>
    <property type="match status" value="1"/>
</dbReference>
<accession>A0A0C2HD03</accession>
<dbReference type="GeneID" id="77844428"/>
<dbReference type="InterPro" id="IPR052379">
    <property type="entry name" value="Type_VII_TA_RNase"/>
</dbReference>
<sequence length="143" mass="16546">MYFVDKDILLERLDYIEGLTADFDKAEGLALERTCQMLIEAVVDVGNMIIDGFILRDPGSYQDVMDIMENEGVIPSDDNRHFSETFTWRSELTRNYTKLDHEAMKKDFQAHLAAYRDFKGNVFAFFENEGQTITAFKGDQHEV</sequence>
<organism evidence="5 7">
    <name type="scientific">Salinicoccus roseus</name>
    <dbReference type="NCBI Taxonomy" id="45670"/>
    <lineage>
        <taxon>Bacteria</taxon>
        <taxon>Bacillati</taxon>
        <taxon>Bacillota</taxon>
        <taxon>Bacilli</taxon>
        <taxon>Bacillales</taxon>
        <taxon>Staphylococcaceae</taxon>
        <taxon>Salinicoccus</taxon>
    </lineage>
</organism>
<keyword evidence="2" id="KW-0540">Nuclease</keyword>
<reference evidence="5 7" key="1">
    <citation type="submission" date="2015-01" db="EMBL/GenBank/DDBJ databases">
        <title>Genome sequences of high lactate-tolerant strain Salinicoccus roseus W12 with industrial interest.</title>
        <authorList>
            <person name="Wang H."/>
            <person name="Yu B."/>
        </authorList>
    </citation>
    <scope>NUCLEOTIDE SEQUENCE [LARGE SCALE GENOMIC DNA]</scope>
    <source>
        <strain evidence="5 7">W12</strain>
    </source>
</reference>
<keyword evidence="3" id="KW-0378">Hydrolase</keyword>
<dbReference type="RefSeq" id="WP_040105042.1">
    <property type="nucleotide sequence ID" value="NZ_JABEVU030000001.1"/>
</dbReference>
<dbReference type="Proteomes" id="UP000031546">
    <property type="component" value="Unassembled WGS sequence"/>
</dbReference>
<evidence type="ECO:0000313" key="5">
    <source>
        <dbReference type="EMBL" id="KIH71580.1"/>
    </source>
</evidence>
<protein>
    <submittedName>
        <fullName evidence="6">DUF86 domain-containing protein</fullName>
    </submittedName>
</protein>
<evidence type="ECO:0000313" key="7">
    <source>
        <dbReference type="Proteomes" id="UP000031546"/>
    </source>
</evidence>
<dbReference type="GO" id="GO:0110001">
    <property type="term" value="C:toxin-antitoxin complex"/>
    <property type="evidence" value="ECO:0007669"/>
    <property type="project" value="InterPro"/>
</dbReference>
<evidence type="ECO:0000313" key="8">
    <source>
        <dbReference type="Proteomes" id="UP000527860"/>
    </source>
</evidence>
<dbReference type="EMBL" id="JXII01000002">
    <property type="protein sequence ID" value="KIH71580.1"/>
    <property type="molecule type" value="Genomic_DNA"/>
</dbReference>
<dbReference type="EMBL" id="JABEVU030000001">
    <property type="protein sequence ID" value="MDB0579666.1"/>
    <property type="molecule type" value="Genomic_DNA"/>
</dbReference>
<reference evidence="6" key="3">
    <citation type="submission" date="2020-04" db="EMBL/GenBank/DDBJ databases">
        <authorList>
            <person name="Tanveer F."/>
            <person name="Xie Y."/>
            <person name="Shinwari Z.K."/>
        </authorList>
    </citation>
    <scope>NUCLEOTIDE SEQUENCE</scope>
    <source>
        <strain evidence="6">MOSEL-ME25</strain>
    </source>
</reference>
<evidence type="ECO:0000256" key="4">
    <source>
        <dbReference type="ARBA" id="ARBA00024207"/>
    </source>
</evidence>
<dbReference type="AlphaFoldDB" id="A0A0C2HD03"/>
<proteinExistence type="inferred from homology"/>
<dbReference type="InterPro" id="IPR008201">
    <property type="entry name" value="HepT-like"/>
</dbReference>
<dbReference type="Gene3D" id="1.20.120.580">
    <property type="entry name" value="bsu32300-like"/>
    <property type="match status" value="1"/>
</dbReference>
<evidence type="ECO:0000313" key="6">
    <source>
        <dbReference type="EMBL" id="MDB0579666.1"/>
    </source>
</evidence>
<evidence type="ECO:0000256" key="2">
    <source>
        <dbReference type="ARBA" id="ARBA00022722"/>
    </source>
</evidence>
<dbReference type="STRING" id="45670.SN16_02595"/>
<reference evidence="6 8" key="4">
    <citation type="submission" date="2022-12" db="EMBL/GenBank/DDBJ databases">
        <title>Genome analysis and biological profiling of marine Salinicoccus roseus MOSEL-ME25.</title>
        <authorList>
            <person name="Mirza F.T."/>
            <person name="Xie Y."/>
            <person name="Shinwari Z.K."/>
        </authorList>
    </citation>
    <scope>NUCLEOTIDE SEQUENCE [LARGE SCALE GENOMIC DNA]</scope>
    <source>
        <strain evidence="6 8">MOSEL-ME25</strain>
    </source>
</reference>
<dbReference type="Pfam" id="PF01934">
    <property type="entry name" value="HepT-like"/>
    <property type="match status" value="1"/>
</dbReference>
<keyword evidence="8" id="KW-1185">Reference proteome</keyword>
<name>A0A0C2HD03_9STAP</name>
<dbReference type="PANTHER" id="PTHR33397:SF5">
    <property type="entry name" value="RNASE YUTE-RELATED"/>
    <property type="match status" value="1"/>
</dbReference>